<feature type="transmembrane region" description="Helical" evidence="1">
    <location>
        <begin position="45"/>
        <end position="63"/>
    </location>
</feature>
<keyword evidence="1" id="KW-0812">Transmembrane</keyword>
<dbReference type="Proteomes" id="UP000035680">
    <property type="component" value="Unassembled WGS sequence"/>
</dbReference>
<dbReference type="AlphaFoldDB" id="A0A0K0FT38"/>
<name>A0A0K0FT38_STRVS</name>
<proteinExistence type="predicted"/>
<protein>
    <submittedName>
        <fullName evidence="3">OPA3-like protein CG13603</fullName>
    </submittedName>
</protein>
<evidence type="ECO:0000256" key="1">
    <source>
        <dbReference type="SAM" id="Phobius"/>
    </source>
</evidence>
<evidence type="ECO:0000313" key="3">
    <source>
        <dbReference type="WBParaSite" id="SVE_1474000.1"/>
    </source>
</evidence>
<keyword evidence="1" id="KW-0472">Membrane</keyword>
<reference evidence="3" key="2">
    <citation type="submission" date="2015-08" db="UniProtKB">
        <authorList>
            <consortium name="WormBaseParasite"/>
        </authorList>
    </citation>
    <scope>IDENTIFICATION</scope>
</reference>
<sequence>MLCSARAGFVDPTKLCTRPCEAACPIPPTPSVSPVYENGSPVSSFLFNAALLILGLLLEYNYMKLYSHFWKMMKKKNGHSSDIVLSNDKPLADIEDRLERVIKILVDKIEATTILQRNEEMPNVPLGGNGLSDILSSDGEDLSIHSCNNQNENQMANVDVP</sequence>
<reference evidence="2" key="1">
    <citation type="submission" date="2014-07" db="EMBL/GenBank/DDBJ databases">
        <authorList>
            <person name="Martin A.A"/>
            <person name="De Silva N."/>
        </authorList>
    </citation>
    <scope>NUCLEOTIDE SEQUENCE</scope>
</reference>
<keyword evidence="1" id="KW-1133">Transmembrane helix</keyword>
<accession>A0A0K0FT38</accession>
<dbReference type="WBParaSite" id="SVE_1474000.1">
    <property type="protein sequence ID" value="SVE_1474000.1"/>
    <property type="gene ID" value="SVE_1474000"/>
</dbReference>
<organism evidence="2 3">
    <name type="scientific">Strongyloides venezuelensis</name>
    <name type="common">Threadworm</name>
    <dbReference type="NCBI Taxonomy" id="75913"/>
    <lineage>
        <taxon>Eukaryota</taxon>
        <taxon>Metazoa</taxon>
        <taxon>Ecdysozoa</taxon>
        <taxon>Nematoda</taxon>
        <taxon>Chromadorea</taxon>
        <taxon>Rhabditida</taxon>
        <taxon>Tylenchina</taxon>
        <taxon>Panagrolaimomorpha</taxon>
        <taxon>Strongyloidoidea</taxon>
        <taxon>Strongyloididae</taxon>
        <taxon>Strongyloides</taxon>
    </lineage>
</organism>
<evidence type="ECO:0000313" key="2">
    <source>
        <dbReference type="Proteomes" id="UP000035680"/>
    </source>
</evidence>
<keyword evidence="2" id="KW-1185">Reference proteome</keyword>